<dbReference type="SUPFAM" id="SSF46785">
    <property type="entry name" value="Winged helix' DNA-binding domain"/>
    <property type="match status" value="1"/>
</dbReference>
<evidence type="ECO:0000256" key="2">
    <source>
        <dbReference type="ARBA" id="ARBA00022980"/>
    </source>
</evidence>
<evidence type="ECO:0000256" key="1">
    <source>
        <dbReference type="ARBA" id="ARBA00010014"/>
    </source>
</evidence>
<evidence type="ECO:0000256" key="3">
    <source>
        <dbReference type="ARBA" id="ARBA00023274"/>
    </source>
</evidence>
<dbReference type="PANTHER" id="PTHR11710">
    <property type="entry name" value="40S RIBOSOMAL PROTEIN S19"/>
    <property type="match status" value="1"/>
</dbReference>
<dbReference type="Pfam" id="PF01090">
    <property type="entry name" value="Ribosomal_S19e"/>
    <property type="match status" value="1"/>
</dbReference>
<dbReference type="InterPro" id="IPR036388">
    <property type="entry name" value="WH-like_DNA-bd_sf"/>
</dbReference>
<reference evidence="4" key="1">
    <citation type="submission" date="2022-07" db="EMBL/GenBank/DDBJ databases">
        <title>Phylogenomic reconstructions and comparative analyses of Kickxellomycotina fungi.</title>
        <authorList>
            <person name="Reynolds N.K."/>
            <person name="Stajich J.E."/>
            <person name="Barry K."/>
            <person name="Grigoriev I.V."/>
            <person name="Crous P."/>
            <person name="Smith M.E."/>
        </authorList>
    </citation>
    <scope>NUCLEOTIDE SEQUENCE</scope>
    <source>
        <strain evidence="4">RSA 861</strain>
    </source>
</reference>
<dbReference type="Proteomes" id="UP001150569">
    <property type="component" value="Unassembled WGS sequence"/>
</dbReference>
<comment type="caution">
    <text evidence="4">The sequence shown here is derived from an EMBL/GenBank/DDBJ whole genome shotgun (WGS) entry which is preliminary data.</text>
</comment>
<evidence type="ECO:0000313" key="5">
    <source>
        <dbReference type="Proteomes" id="UP001150569"/>
    </source>
</evidence>
<organism evidence="4 5">
    <name type="scientific">Tieghemiomyces parasiticus</name>
    <dbReference type="NCBI Taxonomy" id="78921"/>
    <lineage>
        <taxon>Eukaryota</taxon>
        <taxon>Fungi</taxon>
        <taxon>Fungi incertae sedis</taxon>
        <taxon>Zoopagomycota</taxon>
        <taxon>Kickxellomycotina</taxon>
        <taxon>Dimargaritomycetes</taxon>
        <taxon>Dimargaritales</taxon>
        <taxon>Dimargaritaceae</taxon>
        <taxon>Tieghemiomyces</taxon>
    </lineage>
</organism>
<dbReference type="GO" id="GO:0003723">
    <property type="term" value="F:RNA binding"/>
    <property type="evidence" value="ECO:0007669"/>
    <property type="project" value="TreeGrafter"/>
</dbReference>
<keyword evidence="3" id="KW-0687">Ribonucleoprotein</keyword>
<dbReference type="GO" id="GO:0000028">
    <property type="term" value="P:ribosomal small subunit assembly"/>
    <property type="evidence" value="ECO:0007669"/>
    <property type="project" value="TreeGrafter"/>
</dbReference>
<accession>A0A9W8AE15</accession>
<dbReference type="GO" id="GO:0003735">
    <property type="term" value="F:structural constituent of ribosome"/>
    <property type="evidence" value="ECO:0007669"/>
    <property type="project" value="InterPro"/>
</dbReference>
<dbReference type="InterPro" id="IPR001266">
    <property type="entry name" value="Ribosomal_eS19"/>
</dbReference>
<dbReference type="InterPro" id="IPR036390">
    <property type="entry name" value="WH_DNA-bd_sf"/>
</dbReference>
<comment type="similarity">
    <text evidence="1">Belongs to the eukaryotic ribosomal protein eS19 family.</text>
</comment>
<dbReference type="EMBL" id="JANBPT010000123">
    <property type="protein sequence ID" value="KAJ1927316.1"/>
    <property type="molecule type" value="Genomic_DNA"/>
</dbReference>
<dbReference type="GO" id="GO:0006412">
    <property type="term" value="P:translation"/>
    <property type="evidence" value="ECO:0007669"/>
    <property type="project" value="InterPro"/>
</dbReference>
<dbReference type="SMART" id="SM01413">
    <property type="entry name" value="Ribosomal_S19e"/>
    <property type="match status" value="1"/>
</dbReference>
<dbReference type="Gene3D" id="1.10.10.10">
    <property type="entry name" value="Winged helix-like DNA-binding domain superfamily/Winged helix DNA-binding domain"/>
    <property type="match status" value="1"/>
</dbReference>
<protein>
    <recommendedName>
        <fullName evidence="6">40S ribosomal protein S19</fullName>
    </recommendedName>
</protein>
<dbReference type="PANTHER" id="PTHR11710:SF0">
    <property type="entry name" value="40S RIBOSOMAL PROTEIN S19"/>
    <property type="match status" value="1"/>
</dbReference>
<dbReference type="GO" id="GO:0022627">
    <property type="term" value="C:cytosolic small ribosomal subunit"/>
    <property type="evidence" value="ECO:0007669"/>
    <property type="project" value="TreeGrafter"/>
</dbReference>
<dbReference type="FunFam" id="1.10.10.10:FF:000118">
    <property type="entry name" value="40S ribosomal protein S19"/>
    <property type="match status" value="1"/>
</dbReference>
<keyword evidence="5" id="KW-1185">Reference proteome</keyword>
<evidence type="ECO:0000313" key="4">
    <source>
        <dbReference type="EMBL" id="KAJ1927316.1"/>
    </source>
</evidence>
<keyword evidence="2" id="KW-0689">Ribosomal protein</keyword>
<sequence>MTATCVKDVSAAAFITAYAAHLKRSGKLEIPVWVDLVKTSCAKELPPQDPDWFYTRAAALARQVYMSREPLGLAHLRKHFGGQQRHGRRPNHARKAAGGCIRKPLQALEKLGIVKVGPNGGRVITPAGRRELDLISAQA</sequence>
<dbReference type="AlphaFoldDB" id="A0A9W8AE15"/>
<proteinExistence type="inferred from homology"/>
<evidence type="ECO:0008006" key="6">
    <source>
        <dbReference type="Google" id="ProtNLM"/>
    </source>
</evidence>
<name>A0A9W8AE15_9FUNG</name>
<gene>
    <name evidence="4" type="ORF">IWQ60_003022</name>
</gene>
<dbReference type="OrthoDB" id="428974at2759"/>